<feature type="domain" description="XS" evidence="2">
    <location>
        <begin position="18"/>
        <end position="124"/>
    </location>
</feature>
<dbReference type="InterPro" id="IPR005379">
    <property type="entry name" value="FDM1-5/IDN2_XH"/>
</dbReference>
<dbReference type="InterPro" id="IPR038588">
    <property type="entry name" value="XS_domain_sf"/>
</dbReference>
<dbReference type="Pfam" id="PF03469">
    <property type="entry name" value="XH"/>
    <property type="match status" value="1"/>
</dbReference>
<feature type="domain" description="Factor of DNA methylation 1-5/IDN2" evidence="3">
    <location>
        <begin position="396"/>
        <end position="521"/>
    </location>
</feature>
<dbReference type="Proteomes" id="UP000324897">
    <property type="component" value="Unassembled WGS sequence"/>
</dbReference>
<organism evidence="4 5">
    <name type="scientific">Eragrostis curvula</name>
    <name type="common">weeping love grass</name>
    <dbReference type="NCBI Taxonomy" id="38414"/>
    <lineage>
        <taxon>Eukaryota</taxon>
        <taxon>Viridiplantae</taxon>
        <taxon>Streptophyta</taxon>
        <taxon>Embryophyta</taxon>
        <taxon>Tracheophyta</taxon>
        <taxon>Spermatophyta</taxon>
        <taxon>Magnoliopsida</taxon>
        <taxon>Liliopsida</taxon>
        <taxon>Poales</taxon>
        <taxon>Poaceae</taxon>
        <taxon>PACMAD clade</taxon>
        <taxon>Chloridoideae</taxon>
        <taxon>Eragrostideae</taxon>
        <taxon>Eragrostidinae</taxon>
        <taxon>Eragrostis</taxon>
    </lineage>
</organism>
<evidence type="ECO:0000259" key="3">
    <source>
        <dbReference type="Pfam" id="PF03469"/>
    </source>
</evidence>
<accession>A0A5J9UDY3</accession>
<feature type="coiled-coil region" evidence="1">
    <location>
        <begin position="155"/>
        <end position="246"/>
    </location>
</feature>
<dbReference type="PANTHER" id="PTHR21596">
    <property type="entry name" value="RIBONUCLEASE P SUBUNIT P38"/>
    <property type="match status" value="1"/>
</dbReference>
<feature type="coiled-coil region" evidence="1">
    <location>
        <begin position="283"/>
        <end position="310"/>
    </location>
</feature>
<gene>
    <name evidence="4" type="ORF">EJB05_31584</name>
</gene>
<comment type="caution">
    <text evidence="4">The sequence shown here is derived from an EMBL/GenBank/DDBJ whole genome shotgun (WGS) entry which is preliminary data.</text>
</comment>
<reference evidence="4 5" key="1">
    <citation type="journal article" date="2019" name="Sci. Rep.">
        <title>A high-quality genome of Eragrostis curvula grass provides insights into Poaceae evolution and supports new strategies to enhance forage quality.</title>
        <authorList>
            <person name="Carballo J."/>
            <person name="Santos B.A.C.M."/>
            <person name="Zappacosta D."/>
            <person name="Garbus I."/>
            <person name="Selva J.P."/>
            <person name="Gallo C.A."/>
            <person name="Diaz A."/>
            <person name="Albertini E."/>
            <person name="Caccamo M."/>
            <person name="Echenique V."/>
        </authorList>
    </citation>
    <scope>NUCLEOTIDE SEQUENCE [LARGE SCALE GENOMIC DNA]</scope>
    <source>
        <strain evidence="5">cv. Victoria</strain>
        <tissue evidence="4">Leaf</tissue>
    </source>
</reference>
<evidence type="ECO:0000313" key="5">
    <source>
        <dbReference type="Proteomes" id="UP000324897"/>
    </source>
</evidence>
<feature type="non-terminal residue" evidence="4">
    <location>
        <position position="1"/>
    </location>
</feature>
<dbReference type="OrthoDB" id="1892195at2759"/>
<name>A0A5J9UDY3_9POAL</name>
<evidence type="ECO:0000313" key="4">
    <source>
        <dbReference type="EMBL" id="TVU21913.1"/>
    </source>
</evidence>
<dbReference type="Gramene" id="TVU21913">
    <property type="protein sequence ID" value="TVU21913"/>
    <property type="gene ID" value="EJB05_31584"/>
</dbReference>
<keyword evidence="1" id="KW-0175">Coiled coil</keyword>
<dbReference type="GO" id="GO:0080188">
    <property type="term" value="P:gene silencing by siRNA-directed DNA methylation"/>
    <property type="evidence" value="ECO:0007669"/>
    <property type="project" value="InterPro"/>
</dbReference>
<keyword evidence="5" id="KW-1185">Reference proteome</keyword>
<sequence length="524" mass="59039">MASDDILMANAEANNTGELLVWPWTGILATATTDASAEAASTLAAHAHQRFAGITTTALQDEAAANHHLHFLVIHFGKSWSGLRDAMSLGLHFAGAGRGKWRRHSVGDSGAGGVFGWAAGQEDLAGDGAVGRFLREAGARVRSVEDVEKDEVSVAAGLAAVVADYERRAKFLEDKRDEMVGLVQSVEEESSWLHGELKELKNISDKIIPEMDQGIDKENEKLKKELDAISREIESCMQRIKELKDGRTELLHCSKVQKLVFEINSLNMVDRKPMTSNHVQMLREKHKEDMEAIYAKVVQLERQLEQRQAQESAICLLNTKLQTGANLSKEEYQHLHVLMIILKNCLHQESERLQNSSVDIIKRDILNRDVLHETRQELIKGFEGMLIDKRTVIGIKRMGQLDEKPFHHACKRKFRDDDPEGKAAKLVSGWQEELKKTSWRPFTTILVDGEDKDVVDEDDPKLRQLQNDYGDNVCNAVKAALRELNDYSPQERHAVNELWNSREARKATTPEVVKYIFEQLKIGS</sequence>
<evidence type="ECO:0000256" key="1">
    <source>
        <dbReference type="SAM" id="Coils"/>
    </source>
</evidence>
<dbReference type="Pfam" id="PF03468">
    <property type="entry name" value="XS"/>
    <property type="match status" value="1"/>
</dbReference>
<dbReference type="InterPro" id="IPR005380">
    <property type="entry name" value="XS_domain"/>
</dbReference>
<evidence type="ECO:0008006" key="6">
    <source>
        <dbReference type="Google" id="ProtNLM"/>
    </source>
</evidence>
<dbReference type="EMBL" id="RWGY01000026">
    <property type="protein sequence ID" value="TVU21913.1"/>
    <property type="molecule type" value="Genomic_DNA"/>
</dbReference>
<dbReference type="AlphaFoldDB" id="A0A5J9UDY3"/>
<dbReference type="Gene3D" id="3.30.70.2890">
    <property type="entry name" value="XS domain"/>
    <property type="match status" value="1"/>
</dbReference>
<proteinExistence type="predicted"/>
<evidence type="ECO:0000259" key="2">
    <source>
        <dbReference type="Pfam" id="PF03468"/>
    </source>
</evidence>
<protein>
    <recommendedName>
        <fullName evidence="6">Factor of DNA methylation 1-5/IDN2 domain-containing protein</fullName>
    </recommendedName>
</protein>
<dbReference type="PANTHER" id="PTHR21596:SF49">
    <property type="entry name" value="FACTOR OF DNA METHYLATION 1-5_IDN2 DOMAIN-CONTAINING PROTEIN"/>
    <property type="match status" value="1"/>
</dbReference>
<dbReference type="InterPro" id="IPR045177">
    <property type="entry name" value="FDM1-5/IDN2"/>
</dbReference>